<sequence>KSSTWSYRHIRSLLKHRGVIGEIQLLKRIDGRDVADGDPVEDYYPAIIDRGLWATCQQIKSSKTTAKGRVVERGMANLFRGLLKCECGSGLAINSSTVKGR</sequence>
<reference evidence="2 3" key="1">
    <citation type="journal article" date="2017" name="Appl. Environ. Microbiol.">
        <title>Parallel evolution of two clades of a major Atlantic endemic Vibrio parahaemolyticus pathogen lineage by independent acquisition of related pathogenicity islands.</title>
        <authorList>
            <person name="Xu F."/>
            <person name="Gonzalez-Escalona N."/>
            <person name="Drees K.P."/>
            <person name="Sebra R.P."/>
            <person name="Cooper V.S."/>
            <person name="Jones S.H."/>
            <person name="Whistler C.A."/>
        </authorList>
    </citation>
    <scope>NUCLEOTIDE SEQUENCE [LARGE SCALE GENOMIC DNA]</scope>
    <source>
        <strain evidence="2 3">MAVP-3</strain>
    </source>
</reference>
<evidence type="ECO:0000313" key="3">
    <source>
        <dbReference type="Proteomes" id="UP000214596"/>
    </source>
</evidence>
<gene>
    <name evidence="2" type="ORF">CA163_30070</name>
</gene>
<protein>
    <recommendedName>
        <fullName evidence="1">Recombinase domain-containing protein</fullName>
    </recommendedName>
</protein>
<feature type="non-terminal residue" evidence="2">
    <location>
        <position position="101"/>
    </location>
</feature>
<dbReference type="AlphaFoldDB" id="A0A227J2M9"/>
<dbReference type="GO" id="GO:0003677">
    <property type="term" value="F:DNA binding"/>
    <property type="evidence" value="ECO:0007669"/>
    <property type="project" value="InterPro"/>
</dbReference>
<accession>A0A227J2M9</accession>
<name>A0A227J2M9_VIBPH</name>
<dbReference type="GO" id="GO:0000150">
    <property type="term" value="F:DNA strand exchange activity"/>
    <property type="evidence" value="ECO:0007669"/>
    <property type="project" value="InterPro"/>
</dbReference>
<feature type="non-terminal residue" evidence="2">
    <location>
        <position position="1"/>
    </location>
</feature>
<dbReference type="Proteomes" id="UP000214596">
    <property type="component" value="Unassembled WGS sequence"/>
</dbReference>
<dbReference type="Pfam" id="PF07508">
    <property type="entry name" value="Recombinase"/>
    <property type="match status" value="1"/>
</dbReference>
<comment type="caution">
    <text evidence="2">The sequence shown here is derived from an EMBL/GenBank/DDBJ whole genome shotgun (WGS) entry which is preliminary data.</text>
</comment>
<dbReference type="Gene3D" id="3.90.1750.20">
    <property type="entry name" value="Putative Large Serine Recombinase, Chain B, Domain 2"/>
    <property type="match status" value="1"/>
</dbReference>
<evidence type="ECO:0000259" key="1">
    <source>
        <dbReference type="Pfam" id="PF07508"/>
    </source>
</evidence>
<proteinExistence type="predicted"/>
<organism evidence="2 3">
    <name type="scientific">Vibrio parahaemolyticus</name>
    <dbReference type="NCBI Taxonomy" id="670"/>
    <lineage>
        <taxon>Bacteria</taxon>
        <taxon>Pseudomonadati</taxon>
        <taxon>Pseudomonadota</taxon>
        <taxon>Gammaproteobacteria</taxon>
        <taxon>Vibrionales</taxon>
        <taxon>Vibrionaceae</taxon>
        <taxon>Vibrio</taxon>
    </lineage>
</organism>
<dbReference type="InterPro" id="IPR011109">
    <property type="entry name" value="DNA_bind_recombinase_dom"/>
</dbReference>
<feature type="domain" description="Recombinase" evidence="1">
    <location>
        <begin position="3"/>
        <end position="61"/>
    </location>
</feature>
<evidence type="ECO:0000313" key="2">
    <source>
        <dbReference type="EMBL" id="OXE29162.1"/>
    </source>
</evidence>
<dbReference type="InterPro" id="IPR038109">
    <property type="entry name" value="DNA_bind_recomb_sf"/>
</dbReference>
<dbReference type="EMBL" id="NIXT01003558">
    <property type="protein sequence ID" value="OXE29162.1"/>
    <property type="molecule type" value="Genomic_DNA"/>
</dbReference>